<protein>
    <submittedName>
        <fullName evidence="1">Uncharacterized protein</fullName>
    </submittedName>
</protein>
<sequence length="122" mass="13607">MDQTLFCFSLAKARFGSSTCIRLLMISLAACTSYKCVVSKQRKDSFSLPGEGGVTFLPPSPTEHFSCVFVLNYSLDFFTFQHSVNSENSLLKRSVVHWGVIELETFTRGEASFLNLSIWGCS</sequence>
<organism evidence="1 2">
    <name type="scientific">Podarcis lilfordi</name>
    <name type="common">Lilford's wall lizard</name>
    <dbReference type="NCBI Taxonomy" id="74358"/>
    <lineage>
        <taxon>Eukaryota</taxon>
        <taxon>Metazoa</taxon>
        <taxon>Chordata</taxon>
        <taxon>Craniata</taxon>
        <taxon>Vertebrata</taxon>
        <taxon>Euteleostomi</taxon>
        <taxon>Lepidosauria</taxon>
        <taxon>Squamata</taxon>
        <taxon>Bifurcata</taxon>
        <taxon>Unidentata</taxon>
        <taxon>Episquamata</taxon>
        <taxon>Laterata</taxon>
        <taxon>Lacertibaenia</taxon>
        <taxon>Lacertidae</taxon>
        <taxon>Podarcis</taxon>
    </lineage>
</organism>
<dbReference type="EMBL" id="OX395141">
    <property type="protein sequence ID" value="CAI5795458.1"/>
    <property type="molecule type" value="Genomic_DNA"/>
</dbReference>
<gene>
    <name evidence="1" type="ORF">PODLI_1B040023</name>
</gene>
<evidence type="ECO:0000313" key="2">
    <source>
        <dbReference type="Proteomes" id="UP001178461"/>
    </source>
</evidence>
<evidence type="ECO:0000313" key="1">
    <source>
        <dbReference type="EMBL" id="CAI5795458.1"/>
    </source>
</evidence>
<dbReference type="AlphaFoldDB" id="A0AA35PRR6"/>
<name>A0AA35PRR6_9SAUR</name>
<dbReference type="Proteomes" id="UP001178461">
    <property type="component" value="Chromosome 15"/>
</dbReference>
<reference evidence="1" key="1">
    <citation type="submission" date="2022-12" db="EMBL/GenBank/DDBJ databases">
        <authorList>
            <person name="Alioto T."/>
            <person name="Alioto T."/>
            <person name="Gomez Garrido J."/>
        </authorList>
    </citation>
    <scope>NUCLEOTIDE SEQUENCE</scope>
</reference>
<accession>A0AA35PRR6</accession>
<proteinExistence type="predicted"/>
<keyword evidence="2" id="KW-1185">Reference proteome</keyword>